<evidence type="ECO:0000313" key="2">
    <source>
        <dbReference type="EMBL" id="SUM31321.1"/>
    </source>
</evidence>
<dbReference type="InterPro" id="IPR005625">
    <property type="entry name" value="PepSY-ass_TM"/>
</dbReference>
<dbReference type="EMBL" id="UHDK01000001">
    <property type="protein sequence ID" value="SUM31321.1"/>
    <property type="molecule type" value="Genomic_DNA"/>
</dbReference>
<dbReference type="AlphaFoldDB" id="A0A380FCY2"/>
<dbReference type="Pfam" id="PF03929">
    <property type="entry name" value="PepSY_TM"/>
    <property type="match status" value="1"/>
</dbReference>
<gene>
    <name evidence="2" type="ORF">NCTC12195_00729</name>
</gene>
<protein>
    <submittedName>
        <fullName evidence="2">PepSY-associated TM helix family protein</fullName>
    </submittedName>
</protein>
<dbReference type="Proteomes" id="UP000255277">
    <property type="component" value="Unassembled WGS sequence"/>
</dbReference>
<keyword evidence="1" id="KW-1133">Transmembrane helix</keyword>
<keyword evidence="1" id="KW-0472">Membrane</keyword>
<organism evidence="2 3">
    <name type="scientific">Staphylococcus gallinarum</name>
    <dbReference type="NCBI Taxonomy" id="1293"/>
    <lineage>
        <taxon>Bacteria</taxon>
        <taxon>Bacillati</taxon>
        <taxon>Bacillota</taxon>
        <taxon>Bacilli</taxon>
        <taxon>Bacillales</taxon>
        <taxon>Staphylococcaceae</taxon>
        <taxon>Staphylococcus</taxon>
    </lineage>
</organism>
<accession>A0A380FCY2</accession>
<evidence type="ECO:0000256" key="1">
    <source>
        <dbReference type="SAM" id="Phobius"/>
    </source>
</evidence>
<reference evidence="2 3" key="1">
    <citation type="submission" date="2018-06" db="EMBL/GenBank/DDBJ databases">
        <authorList>
            <consortium name="Pathogen Informatics"/>
            <person name="Doyle S."/>
        </authorList>
    </citation>
    <scope>NUCLEOTIDE SEQUENCE [LARGE SCALE GENOMIC DNA]</scope>
    <source>
        <strain evidence="2 3">NCTC12195</strain>
    </source>
</reference>
<feature type="transmembrane region" description="Helical" evidence="1">
    <location>
        <begin position="12"/>
        <end position="36"/>
    </location>
</feature>
<proteinExistence type="predicted"/>
<keyword evidence="1" id="KW-0812">Transmembrane</keyword>
<sequence>MKNTFNPLQRLHFYAALFITPLLITLTISGIGYLFYQEVENNIYKTEFFGGSSNKTHQSMNQAIDDVEKKFDGFLC</sequence>
<evidence type="ECO:0000313" key="3">
    <source>
        <dbReference type="Proteomes" id="UP000255277"/>
    </source>
</evidence>
<name>A0A380FCY2_STAGA</name>